<dbReference type="EMBL" id="BAABJM010000003">
    <property type="protein sequence ID" value="GAA5057488.1"/>
    <property type="molecule type" value="Genomic_DNA"/>
</dbReference>
<comment type="caution">
    <text evidence="1">The sequence shown here is derived from an EMBL/GenBank/DDBJ whole genome shotgun (WGS) entry which is preliminary data.</text>
</comment>
<reference evidence="2" key="1">
    <citation type="journal article" date="2019" name="Int. J. Syst. Evol. Microbiol.">
        <title>The Global Catalogue of Microorganisms (GCM) 10K type strain sequencing project: providing services to taxonomists for standard genome sequencing and annotation.</title>
        <authorList>
            <consortium name="The Broad Institute Genomics Platform"/>
            <consortium name="The Broad Institute Genome Sequencing Center for Infectious Disease"/>
            <person name="Wu L."/>
            <person name="Ma J."/>
        </authorList>
    </citation>
    <scope>NUCLEOTIDE SEQUENCE [LARGE SCALE GENOMIC DNA]</scope>
    <source>
        <strain evidence="2">JCM 18298</strain>
    </source>
</reference>
<evidence type="ECO:0008006" key="3">
    <source>
        <dbReference type="Google" id="ProtNLM"/>
    </source>
</evidence>
<protein>
    <recommendedName>
        <fullName evidence="3">Secreted protein</fullName>
    </recommendedName>
</protein>
<evidence type="ECO:0000313" key="2">
    <source>
        <dbReference type="Proteomes" id="UP001500603"/>
    </source>
</evidence>
<keyword evidence="2" id="KW-1185">Reference proteome</keyword>
<evidence type="ECO:0000313" key="1">
    <source>
        <dbReference type="EMBL" id="GAA5057488.1"/>
    </source>
</evidence>
<dbReference type="Proteomes" id="UP001500603">
    <property type="component" value="Unassembled WGS sequence"/>
</dbReference>
<organism evidence="1 2">
    <name type="scientific">Nocardia callitridis</name>
    <dbReference type="NCBI Taxonomy" id="648753"/>
    <lineage>
        <taxon>Bacteria</taxon>
        <taxon>Bacillati</taxon>
        <taxon>Actinomycetota</taxon>
        <taxon>Actinomycetes</taxon>
        <taxon>Mycobacteriales</taxon>
        <taxon>Nocardiaceae</taxon>
        <taxon>Nocardia</taxon>
    </lineage>
</organism>
<sequence>MRRDPVVGAILIVLRFTEYGHSTVEQLVTAVLGRETGRRCAPRPARARHETSGASVATETARAVSSQAAAVPTVGVVRKVSVRVQ</sequence>
<accession>A0ABP9KET5</accession>
<name>A0ABP9KET5_9NOCA</name>
<proteinExistence type="predicted"/>
<gene>
    <name evidence="1" type="ORF">GCM10023318_35880</name>
</gene>